<evidence type="ECO:0000313" key="4">
    <source>
        <dbReference type="Proteomes" id="UP000524404"/>
    </source>
</evidence>
<keyword evidence="3" id="KW-0378">Hydrolase</keyword>
<organism evidence="3 4">
    <name type="scientific">Arcicella rosea</name>
    <dbReference type="NCBI Taxonomy" id="502909"/>
    <lineage>
        <taxon>Bacteria</taxon>
        <taxon>Pseudomonadati</taxon>
        <taxon>Bacteroidota</taxon>
        <taxon>Cytophagia</taxon>
        <taxon>Cytophagales</taxon>
        <taxon>Flectobacillaceae</taxon>
        <taxon>Arcicella</taxon>
    </lineage>
</organism>
<dbReference type="SUPFAM" id="SSF56219">
    <property type="entry name" value="DNase I-like"/>
    <property type="match status" value="1"/>
</dbReference>
<keyword evidence="3" id="KW-0255">Endonuclease</keyword>
<comment type="caution">
    <text evidence="3">The sequence shown here is derived from an EMBL/GenBank/DDBJ whole genome shotgun (WGS) entry which is preliminary data.</text>
</comment>
<dbReference type="GO" id="GO:0000175">
    <property type="term" value="F:3'-5'-RNA exonuclease activity"/>
    <property type="evidence" value="ECO:0007669"/>
    <property type="project" value="TreeGrafter"/>
</dbReference>
<dbReference type="Gene3D" id="3.60.10.10">
    <property type="entry name" value="Endonuclease/exonuclease/phosphatase"/>
    <property type="match status" value="1"/>
</dbReference>
<name>A0A841ENM6_9BACT</name>
<keyword evidence="3" id="KW-0540">Nuclease</keyword>
<feature type="chain" id="PRO_5032408136" evidence="1">
    <location>
        <begin position="23"/>
        <end position="280"/>
    </location>
</feature>
<dbReference type="GO" id="GO:0004519">
    <property type="term" value="F:endonuclease activity"/>
    <property type="evidence" value="ECO:0007669"/>
    <property type="project" value="UniProtKB-KW"/>
</dbReference>
<dbReference type="Pfam" id="PF03372">
    <property type="entry name" value="Exo_endo_phos"/>
    <property type="match status" value="1"/>
</dbReference>
<feature type="domain" description="Endonuclease/exonuclease/phosphatase" evidence="2">
    <location>
        <begin position="29"/>
        <end position="271"/>
    </location>
</feature>
<dbReference type="PANTHER" id="PTHR12121">
    <property type="entry name" value="CARBON CATABOLITE REPRESSOR PROTEIN 4"/>
    <property type="match status" value="1"/>
</dbReference>
<keyword evidence="3" id="KW-0269">Exonuclease</keyword>
<evidence type="ECO:0000259" key="2">
    <source>
        <dbReference type="Pfam" id="PF03372"/>
    </source>
</evidence>
<protein>
    <submittedName>
        <fullName evidence="3">Endonuclease/exonuclease/phosphatase family metal-dependent hydrolase</fullName>
    </submittedName>
</protein>
<reference evidence="3 4" key="1">
    <citation type="submission" date="2020-08" db="EMBL/GenBank/DDBJ databases">
        <title>Functional genomics of gut bacteria from endangered species of beetles.</title>
        <authorList>
            <person name="Carlos-Shanley C."/>
        </authorList>
    </citation>
    <scope>NUCLEOTIDE SEQUENCE [LARGE SCALE GENOMIC DNA]</scope>
    <source>
        <strain evidence="3 4">S00070</strain>
    </source>
</reference>
<feature type="signal peptide" evidence="1">
    <location>
        <begin position="1"/>
        <end position="22"/>
    </location>
</feature>
<dbReference type="Proteomes" id="UP000524404">
    <property type="component" value="Unassembled WGS sequence"/>
</dbReference>
<dbReference type="AlphaFoldDB" id="A0A841ENM6"/>
<accession>A0A841ENM6</accession>
<dbReference type="EMBL" id="JACHKT010000002">
    <property type="protein sequence ID" value="MBB6001890.1"/>
    <property type="molecule type" value="Genomic_DNA"/>
</dbReference>
<gene>
    <name evidence="3" type="ORF">HNP25_000530</name>
</gene>
<dbReference type="CDD" id="cd09083">
    <property type="entry name" value="EEP-1"/>
    <property type="match status" value="1"/>
</dbReference>
<dbReference type="InterPro" id="IPR036691">
    <property type="entry name" value="Endo/exonu/phosph_ase_sf"/>
</dbReference>
<evidence type="ECO:0000313" key="3">
    <source>
        <dbReference type="EMBL" id="MBB6001890.1"/>
    </source>
</evidence>
<sequence length="280" mass="31900">MKKTFYSLLFILLISTSMSSFSQQKLNVMTFNIRMETVQDGENQWSKRKENLSSMLEFYEADICGMQEVLVGQLRNLSTLLPSYAYVGVGRDDGKEAGEFSPIFYRKDKFTVLESNTFWLSQTPETPSKSWDAALNRVVTYAKFKDNKTKKVFYVFNTHFDHIGQVARRESAKMIVERIKAINAKTPVILTGDFNSTPSEEPIVIVNASLLDTQILSNLPHFGPQSTFNGFQSKEIDNKLIDYIFVNSDKVEVLKHGTLSNTWGGRFASDHHAVITQLMF</sequence>
<dbReference type="PANTHER" id="PTHR12121:SF36">
    <property type="entry name" value="ENDONUCLEASE_EXONUCLEASE_PHOSPHATASE DOMAIN-CONTAINING PROTEIN"/>
    <property type="match status" value="1"/>
</dbReference>
<dbReference type="InterPro" id="IPR050410">
    <property type="entry name" value="CCR4/nocturin_mRNA_transcr"/>
</dbReference>
<evidence type="ECO:0000256" key="1">
    <source>
        <dbReference type="SAM" id="SignalP"/>
    </source>
</evidence>
<keyword evidence="4" id="KW-1185">Reference proteome</keyword>
<dbReference type="RefSeq" id="WP_184129793.1">
    <property type="nucleotide sequence ID" value="NZ_JACHKT010000002.1"/>
</dbReference>
<proteinExistence type="predicted"/>
<keyword evidence="1" id="KW-0732">Signal</keyword>
<dbReference type="InterPro" id="IPR005135">
    <property type="entry name" value="Endo/exonuclease/phosphatase"/>
</dbReference>